<keyword evidence="3" id="KW-0677">Repeat</keyword>
<keyword evidence="2 5" id="KW-0853">WD repeat</keyword>
<dbReference type="Pfam" id="PF08513">
    <property type="entry name" value="LisH"/>
    <property type="match status" value="1"/>
</dbReference>
<dbReference type="InterPro" id="IPR015943">
    <property type="entry name" value="WD40/YVTN_repeat-like_dom_sf"/>
</dbReference>
<evidence type="ECO:0000256" key="5">
    <source>
        <dbReference type="PROSITE-ProRule" id="PRU00221"/>
    </source>
</evidence>
<dbReference type="GO" id="GO:0034967">
    <property type="term" value="C:Set3 complex"/>
    <property type="evidence" value="ECO:0007669"/>
    <property type="project" value="TreeGrafter"/>
</dbReference>
<evidence type="ECO:0000256" key="2">
    <source>
        <dbReference type="ARBA" id="ARBA00022574"/>
    </source>
</evidence>
<dbReference type="PROSITE" id="PS50082">
    <property type="entry name" value="WD_REPEATS_2"/>
    <property type="match status" value="1"/>
</dbReference>
<feature type="compositionally biased region" description="Low complexity" evidence="6">
    <location>
        <begin position="106"/>
        <end position="117"/>
    </location>
</feature>
<dbReference type="Pfam" id="PF08662">
    <property type="entry name" value="eIF2A"/>
    <property type="match status" value="1"/>
</dbReference>
<evidence type="ECO:0000256" key="1">
    <source>
        <dbReference type="ARBA" id="ARBA00004123"/>
    </source>
</evidence>
<dbReference type="GO" id="GO:0006357">
    <property type="term" value="P:regulation of transcription by RNA polymerase II"/>
    <property type="evidence" value="ECO:0007669"/>
    <property type="project" value="TreeGrafter"/>
</dbReference>
<dbReference type="OrthoDB" id="1367865at2759"/>
<dbReference type="Pfam" id="PF00400">
    <property type="entry name" value="WD40"/>
    <property type="match status" value="1"/>
</dbReference>
<dbReference type="OMA" id="VNFLIWR"/>
<dbReference type="PANTHER" id="PTHR22846">
    <property type="entry name" value="WD40 REPEAT PROTEIN"/>
    <property type="match status" value="1"/>
</dbReference>
<comment type="subcellular location">
    <subcellularLocation>
        <location evidence="1">Nucleus</location>
    </subcellularLocation>
</comment>
<dbReference type="AlphaFoldDB" id="A0A0U1LWI1"/>
<dbReference type="EMBL" id="CVMT01000003">
    <property type="protein sequence ID" value="CRG87768.1"/>
    <property type="molecule type" value="Genomic_DNA"/>
</dbReference>
<feature type="domain" description="Translation initiation factor beta propellor-like" evidence="7">
    <location>
        <begin position="304"/>
        <end position="424"/>
    </location>
</feature>
<evidence type="ECO:0000256" key="6">
    <source>
        <dbReference type="SAM" id="MobiDB-lite"/>
    </source>
</evidence>
<sequence length="632" mass="68542">MDLTSHHVNYLIWRYLQESGHGEAAVMLQRAWLANPQTLPFASHIKTHALVSLVQKGLQYHEIEQSLDQEGNPVPFTPSKYFFGPTPLDTESLKNRDNFNQAQPITSADTAATPSPAGKSAHETSTVNGHLGTEHALPALNVKKSRKSERPEAVVNGDDGAMEIDSNGTTHERIPGTPAVKSPSPRDTVDANGDVDMDIDPAVETELKPHEGSTHTLATGRSVGVQIAPAKAADLTSNTSIIDLDVPRDDHVMRCAWRPHDPSMFAASGDSFCHLWKIPSQTAPEGASPTCEKIYDSKGDGSWVTALSWEPSGRKLAVATYNERRSSIQMYDNSGNVVDLLPTAPGMINGLHWAPSSPYMVVVASNGQNSELSLWDDSIKPEEYPPYQAIEGLVHDMTWAGNNQVFVSGEGLVWQCEIDSSIHIVNKFQSRNSTTEWSFVRGAKRGASVVAVAAASSAATIWIPTHDILVEDAHRAAITAIEPQPESHEQRGQASNSFVFASASVDDTVKIWDVNLETKSITCLHILFLSPGVPALALAFSPDGYAVSAASTDRLFIWNTERGNEPLATWMAPATPEVKEEGLEKITNGVNGSQATAYRSLAWDTNGKKLIMGYEKKMAIISPQGRVTNANE</sequence>
<dbReference type="Gene3D" id="1.20.960.30">
    <property type="match status" value="1"/>
</dbReference>
<evidence type="ECO:0000313" key="9">
    <source>
        <dbReference type="Proteomes" id="UP000054383"/>
    </source>
</evidence>
<dbReference type="Gene3D" id="2.130.10.10">
    <property type="entry name" value="YVTN repeat-like/Quinoprotein amine dehydrogenase"/>
    <property type="match status" value="1"/>
</dbReference>
<reference evidence="8 9" key="1">
    <citation type="submission" date="2015-04" db="EMBL/GenBank/DDBJ databases">
        <authorList>
            <person name="Syromyatnikov M.Y."/>
            <person name="Popov V.N."/>
        </authorList>
    </citation>
    <scope>NUCLEOTIDE SEQUENCE [LARGE SCALE GENOMIC DNA]</scope>
    <source>
        <strain evidence="8">WF-38-12</strain>
    </source>
</reference>
<dbReference type="InterPro" id="IPR001680">
    <property type="entry name" value="WD40_rpt"/>
</dbReference>
<dbReference type="STRING" id="28573.A0A0U1LWI1"/>
<evidence type="ECO:0000259" key="7">
    <source>
        <dbReference type="Pfam" id="PF08662"/>
    </source>
</evidence>
<dbReference type="GO" id="GO:0003714">
    <property type="term" value="F:transcription corepressor activity"/>
    <property type="evidence" value="ECO:0007669"/>
    <property type="project" value="InterPro"/>
</dbReference>
<dbReference type="InterPro" id="IPR013979">
    <property type="entry name" value="TIF_beta_prop-like"/>
</dbReference>
<keyword evidence="4" id="KW-0539">Nucleus</keyword>
<proteinExistence type="predicted"/>
<keyword evidence="9" id="KW-1185">Reference proteome</keyword>
<dbReference type="SMART" id="SM00320">
    <property type="entry name" value="WD40"/>
    <property type="match status" value="5"/>
</dbReference>
<protein>
    <submittedName>
        <fullName evidence="8">F-box-like/WD repeat-containing protein TBL1XR1-A</fullName>
    </submittedName>
</protein>
<dbReference type="PANTHER" id="PTHR22846:SF2">
    <property type="entry name" value="F-BOX-LIKE_WD REPEAT-CONTAINING PROTEIN EBI"/>
    <property type="match status" value="1"/>
</dbReference>
<feature type="repeat" description="WD" evidence="5">
    <location>
        <begin position="500"/>
        <end position="522"/>
    </location>
</feature>
<gene>
    <name evidence="8" type="ORF">PISL3812_04789</name>
</gene>
<accession>A0A0U1LWI1</accession>
<organism evidence="8 9">
    <name type="scientific">Talaromyces islandicus</name>
    <name type="common">Penicillium islandicum</name>
    <dbReference type="NCBI Taxonomy" id="28573"/>
    <lineage>
        <taxon>Eukaryota</taxon>
        <taxon>Fungi</taxon>
        <taxon>Dikarya</taxon>
        <taxon>Ascomycota</taxon>
        <taxon>Pezizomycotina</taxon>
        <taxon>Eurotiomycetes</taxon>
        <taxon>Eurotiomycetidae</taxon>
        <taxon>Eurotiales</taxon>
        <taxon>Trichocomaceae</taxon>
        <taxon>Talaromyces</taxon>
        <taxon>Talaromyces sect. Islandici</taxon>
    </lineage>
</organism>
<evidence type="ECO:0000256" key="3">
    <source>
        <dbReference type="ARBA" id="ARBA00022737"/>
    </source>
</evidence>
<feature type="region of interest" description="Disordered" evidence="6">
    <location>
        <begin position="104"/>
        <end position="188"/>
    </location>
</feature>
<dbReference type="Proteomes" id="UP000054383">
    <property type="component" value="Unassembled WGS sequence"/>
</dbReference>
<evidence type="ECO:0000256" key="4">
    <source>
        <dbReference type="ARBA" id="ARBA00023242"/>
    </source>
</evidence>
<dbReference type="InterPro" id="IPR006594">
    <property type="entry name" value="LisH"/>
</dbReference>
<dbReference type="InterPro" id="IPR045183">
    <property type="entry name" value="Ebi-like"/>
</dbReference>
<name>A0A0U1LWI1_TALIS</name>
<dbReference type="SUPFAM" id="SSF50978">
    <property type="entry name" value="WD40 repeat-like"/>
    <property type="match status" value="1"/>
</dbReference>
<dbReference type="InterPro" id="IPR036322">
    <property type="entry name" value="WD40_repeat_dom_sf"/>
</dbReference>
<evidence type="ECO:0000313" key="8">
    <source>
        <dbReference type="EMBL" id="CRG87768.1"/>
    </source>
</evidence>